<reference evidence="1" key="1">
    <citation type="journal article" date="2022" name="Plant J.">
        <title>Strategies of tolerance reflected in two North American maple genomes.</title>
        <authorList>
            <person name="McEvoy S.L."/>
            <person name="Sezen U.U."/>
            <person name="Trouern-Trend A."/>
            <person name="McMahon S.M."/>
            <person name="Schaberg P.G."/>
            <person name="Yang J."/>
            <person name="Wegrzyn J.L."/>
            <person name="Swenson N.G."/>
        </authorList>
    </citation>
    <scope>NUCLEOTIDE SEQUENCE</scope>
    <source>
        <strain evidence="1">NS2018</strain>
    </source>
</reference>
<accession>A0AA39RHD0</accession>
<evidence type="ECO:0000313" key="1">
    <source>
        <dbReference type="EMBL" id="KAK0573663.1"/>
    </source>
</evidence>
<evidence type="ECO:0000313" key="2">
    <source>
        <dbReference type="Proteomes" id="UP001168877"/>
    </source>
</evidence>
<keyword evidence="2" id="KW-1185">Reference proteome</keyword>
<reference evidence="1" key="2">
    <citation type="submission" date="2023-06" db="EMBL/GenBank/DDBJ databases">
        <authorList>
            <person name="Swenson N.G."/>
            <person name="Wegrzyn J.L."/>
            <person name="Mcevoy S.L."/>
        </authorList>
    </citation>
    <scope>NUCLEOTIDE SEQUENCE</scope>
    <source>
        <strain evidence="1">NS2018</strain>
        <tissue evidence="1">Leaf</tissue>
    </source>
</reference>
<proteinExistence type="predicted"/>
<gene>
    <name evidence="1" type="ORF">LWI29_011706</name>
</gene>
<dbReference type="EMBL" id="JAUESC010000387">
    <property type="protein sequence ID" value="KAK0573663.1"/>
    <property type="molecule type" value="Genomic_DNA"/>
</dbReference>
<sequence>MVRSIKELIMNGVNFCELRKKEKKALKANWDAQMRENVETGSNMETELESCKLHKCCHPFAVSTFFEVECSQQSRH</sequence>
<comment type="caution">
    <text evidence="1">The sequence shown here is derived from an EMBL/GenBank/DDBJ whole genome shotgun (WGS) entry which is preliminary data.</text>
</comment>
<dbReference type="AlphaFoldDB" id="A0AA39RHD0"/>
<protein>
    <submittedName>
        <fullName evidence="1">Uncharacterized protein</fullName>
    </submittedName>
</protein>
<organism evidence="1 2">
    <name type="scientific">Acer saccharum</name>
    <name type="common">Sugar maple</name>
    <dbReference type="NCBI Taxonomy" id="4024"/>
    <lineage>
        <taxon>Eukaryota</taxon>
        <taxon>Viridiplantae</taxon>
        <taxon>Streptophyta</taxon>
        <taxon>Embryophyta</taxon>
        <taxon>Tracheophyta</taxon>
        <taxon>Spermatophyta</taxon>
        <taxon>Magnoliopsida</taxon>
        <taxon>eudicotyledons</taxon>
        <taxon>Gunneridae</taxon>
        <taxon>Pentapetalae</taxon>
        <taxon>rosids</taxon>
        <taxon>malvids</taxon>
        <taxon>Sapindales</taxon>
        <taxon>Sapindaceae</taxon>
        <taxon>Hippocastanoideae</taxon>
        <taxon>Acereae</taxon>
        <taxon>Acer</taxon>
    </lineage>
</organism>
<dbReference type="Proteomes" id="UP001168877">
    <property type="component" value="Unassembled WGS sequence"/>
</dbReference>
<name>A0AA39RHD0_ACESA</name>